<dbReference type="PANTHER" id="PTHR39181">
    <property type="entry name" value="TYROSINE-PROTEIN PHOSPHATASE YWQE"/>
    <property type="match status" value="1"/>
</dbReference>
<proteinExistence type="inferred from homology"/>
<dbReference type="Proteomes" id="UP000774000">
    <property type="component" value="Unassembled WGS sequence"/>
</dbReference>
<evidence type="ECO:0000256" key="2">
    <source>
        <dbReference type="ARBA" id="ARBA00013064"/>
    </source>
</evidence>
<dbReference type="GO" id="GO:0004725">
    <property type="term" value="F:protein tyrosine phosphatase activity"/>
    <property type="evidence" value="ECO:0007669"/>
    <property type="project" value="UniProtKB-EC"/>
</dbReference>
<keyword evidence="4" id="KW-0904">Protein phosphatase</keyword>
<comment type="similarity">
    <text evidence="1">Belongs to the metallo-dependent hydrolases superfamily. CpsB/CapC family.</text>
</comment>
<dbReference type="InterPro" id="IPR016195">
    <property type="entry name" value="Pol/histidinol_Pase-like"/>
</dbReference>
<dbReference type="PIRSF" id="PIRSF016557">
    <property type="entry name" value="Caps_synth_CpsB"/>
    <property type="match status" value="1"/>
</dbReference>
<keyword evidence="7" id="KW-1185">Reference proteome</keyword>
<evidence type="ECO:0000256" key="1">
    <source>
        <dbReference type="ARBA" id="ARBA00005750"/>
    </source>
</evidence>
<dbReference type="Gene3D" id="3.20.20.140">
    <property type="entry name" value="Metal-dependent hydrolases"/>
    <property type="match status" value="1"/>
</dbReference>
<reference evidence="6" key="1">
    <citation type="submission" date="2021-01" db="EMBL/GenBank/DDBJ databases">
        <title>Genomic Encyclopedia of Type Strains, Phase IV (KMG-IV): sequencing the most valuable type-strain genomes for metagenomic binning, comparative biology and taxonomic classification.</title>
        <authorList>
            <person name="Goeker M."/>
        </authorList>
    </citation>
    <scope>NUCLEOTIDE SEQUENCE</scope>
    <source>
        <strain evidence="6">DSM 23230</strain>
    </source>
</reference>
<sequence length="258" mass="28950">MIDLHTHILPGVDDGVDSKEEAAAVARDAVEQGGEKIVATPHYLADSGKLSVDEIKDRVQELQQYLEQQGIEIEILPGMEIYLTQDLGKKAKEGKLMGLNDSKYLLIELPMNNVPQYTENVLHDLRVLGYQPVIAHPERYREVIKDPNLVYDWVNSGALAQLNGGSLLGMFGSKIKETSEILVEHNLVQLVASDLHSNNKRKECLEKTNNRLSTISNEIKYWENAKAVTNGENVVVDNLKQYEEEKGIMDRLKLALGF</sequence>
<protein>
    <recommendedName>
        <fullName evidence="2">protein-tyrosine-phosphatase</fullName>
        <ecNumber evidence="2">3.1.3.48</ecNumber>
    </recommendedName>
</protein>
<dbReference type="EC" id="3.1.3.48" evidence="2"/>
<evidence type="ECO:0000313" key="7">
    <source>
        <dbReference type="Proteomes" id="UP000774000"/>
    </source>
</evidence>
<comment type="catalytic activity">
    <reaction evidence="5">
        <text>O-phospho-L-tyrosyl-[protein] + H2O = L-tyrosyl-[protein] + phosphate</text>
        <dbReference type="Rhea" id="RHEA:10684"/>
        <dbReference type="Rhea" id="RHEA-COMP:10136"/>
        <dbReference type="Rhea" id="RHEA-COMP:20101"/>
        <dbReference type="ChEBI" id="CHEBI:15377"/>
        <dbReference type="ChEBI" id="CHEBI:43474"/>
        <dbReference type="ChEBI" id="CHEBI:46858"/>
        <dbReference type="ChEBI" id="CHEBI:61978"/>
        <dbReference type="EC" id="3.1.3.48"/>
    </reaction>
</comment>
<dbReference type="Pfam" id="PF19567">
    <property type="entry name" value="CpsB_CapC"/>
    <property type="match status" value="1"/>
</dbReference>
<dbReference type="EMBL" id="JAFBDQ010000008">
    <property type="protein sequence ID" value="MBM7556932.1"/>
    <property type="molecule type" value="Genomic_DNA"/>
</dbReference>
<evidence type="ECO:0000313" key="6">
    <source>
        <dbReference type="EMBL" id="MBM7556932.1"/>
    </source>
</evidence>
<name>A0A938XPP5_9FIRM</name>
<evidence type="ECO:0000256" key="3">
    <source>
        <dbReference type="ARBA" id="ARBA00022801"/>
    </source>
</evidence>
<keyword evidence="3 6" id="KW-0378">Hydrolase</keyword>
<dbReference type="SUPFAM" id="SSF89550">
    <property type="entry name" value="PHP domain-like"/>
    <property type="match status" value="1"/>
</dbReference>
<evidence type="ECO:0000256" key="5">
    <source>
        <dbReference type="ARBA" id="ARBA00051722"/>
    </source>
</evidence>
<dbReference type="PANTHER" id="PTHR39181:SF1">
    <property type="entry name" value="TYROSINE-PROTEIN PHOSPHATASE YWQE"/>
    <property type="match status" value="1"/>
</dbReference>
<evidence type="ECO:0000256" key="4">
    <source>
        <dbReference type="ARBA" id="ARBA00022912"/>
    </source>
</evidence>
<dbReference type="GO" id="GO:0030145">
    <property type="term" value="F:manganese ion binding"/>
    <property type="evidence" value="ECO:0007669"/>
    <property type="project" value="InterPro"/>
</dbReference>
<gene>
    <name evidence="6" type="ORF">JOC47_001786</name>
</gene>
<dbReference type="InterPro" id="IPR016667">
    <property type="entry name" value="Caps_polysacc_synth_CpsB/CapC"/>
</dbReference>
<accession>A0A938XPP5</accession>
<organism evidence="6 7">
    <name type="scientific">Halanaerobacter jeridensis</name>
    <dbReference type="NCBI Taxonomy" id="706427"/>
    <lineage>
        <taxon>Bacteria</taxon>
        <taxon>Bacillati</taxon>
        <taxon>Bacillota</taxon>
        <taxon>Clostridia</taxon>
        <taxon>Halanaerobiales</taxon>
        <taxon>Halobacteroidaceae</taxon>
        <taxon>Halanaerobacter</taxon>
    </lineage>
</organism>
<comment type="caution">
    <text evidence="6">The sequence shown here is derived from an EMBL/GenBank/DDBJ whole genome shotgun (WGS) entry which is preliminary data.</text>
</comment>
<dbReference type="RefSeq" id="WP_204701703.1">
    <property type="nucleotide sequence ID" value="NZ_JAFBDQ010000008.1"/>
</dbReference>
<dbReference type="AlphaFoldDB" id="A0A938XPP5"/>